<dbReference type="GO" id="GO:0046677">
    <property type="term" value="P:response to antibiotic"/>
    <property type="evidence" value="ECO:0007669"/>
    <property type="project" value="UniProtKB-UniRule"/>
</dbReference>
<evidence type="ECO:0000256" key="16">
    <source>
        <dbReference type="ARBA" id="ARBA00047594"/>
    </source>
</evidence>
<keyword evidence="13 17" id="KW-0961">Cell wall biogenesis/degradation</keyword>
<evidence type="ECO:0000313" key="19">
    <source>
        <dbReference type="Proteomes" id="UP000515909"/>
    </source>
</evidence>
<keyword evidence="5 17" id="KW-1003">Cell membrane</keyword>
<name>A0A7G8TBU9_9FIRM</name>
<comment type="catalytic activity">
    <reaction evidence="16 17">
        <text>di-trans,octa-cis-undecaprenyl diphosphate + H2O = di-trans,octa-cis-undecaprenyl phosphate + phosphate + H(+)</text>
        <dbReference type="Rhea" id="RHEA:28094"/>
        <dbReference type="ChEBI" id="CHEBI:15377"/>
        <dbReference type="ChEBI" id="CHEBI:15378"/>
        <dbReference type="ChEBI" id="CHEBI:43474"/>
        <dbReference type="ChEBI" id="CHEBI:58405"/>
        <dbReference type="ChEBI" id="CHEBI:60392"/>
        <dbReference type="EC" id="3.6.1.27"/>
    </reaction>
</comment>
<evidence type="ECO:0000256" key="10">
    <source>
        <dbReference type="ARBA" id="ARBA00022989"/>
    </source>
</evidence>
<keyword evidence="6 17" id="KW-0812">Transmembrane</keyword>
<evidence type="ECO:0000256" key="9">
    <source>
        <dbReference type="ARBA" id="ARBA00022984"/>
    </source>
</evidence>
<dbReference type="GO" id="GO:0005886">
    <property type="term" value="C:plasma membrane"/>
    <property type="evidence" value="ECO:0007669"/>
    <property type="project" value="UniProtKB-SubCell"/>
</dbReference>
<feature type="transmembrane region" description="Helical" evidence="17">
    <location>
        <begin position="93"/>
        <end position="111"/>
    </location>
</feature>
<dbReference type="PANTHER" id="PTHR30622">
    <property type="entry name" value="UNDECAPRENYL-DIPHOSPHATASE"/>
    <property type="match status" value="1"/>
</dbReference>
<evidence type="ECO:0000256" key="5">
    <source>
        <dbReference type="ARBA" id="ARBA00022475"/>
    </source>
</evidence>
<dbReference type="RefSeq" id="WP_187036428.1">
    <property type="nucleotide sequence ID" value="NZ_CP060286.1"/>
</dbReference>
<dbReference type="PANTHER" id="PTHR30622:SF2">
    <property type="entry name" value="UNDECAPRENYL-DIPHOSPHATASE"/>
    <property type="match status" value="1"/>
</dbReference>
<organism evidence="18 19">
    <name type="scientific">Caproicibacter fermentans</name>
    <dbReference type="NCBI Taxonomy" id="2576756"/>
    <lineage>
        <taxon>Bacteria</taxon>
        <taxon>Bacillati</taxon>
        <taxon>Bacillota</taxon>
        <taxon>Clostridia</taxon>
        <taxon>Eubacteriales</taxon>
        <taxon>Acutalibacteraceae</taxon>
        <taxon>Caproicibacter</taxon>
    </lineage>
</organism>
<keyword evidence="10 17" id="KW-1133">Transmembrane helix</keyword>
<feature type="transmembrane region" description="Helical" evidence="17">
    <location>
        <begin position="41"/>
        <end position="63"/>
    </location>
</feature>
<evidence type="ECO:0000256" key="13">
    <source>
        <dbReference type="ARBA" id="ARBA00023316"/>
    </source>
</evidence>
<sequence>MTVLQAILEGIIQGATEFLPVSSSGHLSLSQHFLGIQQPSLFFDVMLHLGTLAAVLAVYYKLVWRLLLEFFSMIRDLATKNFTAKRMSPDRRMLLMLFLSLVPLFLLFLPVPGSGRRLKDFADQWATDGDILVEGFSLIATGLLLSAGIFFSRQDAKIHNKGKRPGSRPYSGRKEYNAGDALSVGLMQCAAALFPGLSRSGSTLSTGLIRGISRKTALDYSFVLGIPSILAAAALETKEALSAPPSVPAWVILSGIVSAALVGFLAILLLRWMVNSGHLAVFAIYTLVLGVIVAVAGFLEHRTGINIVSGAILNFNG</sequence>
<evidence type="ECO:0000256" key="7">
    <source>
        <dbReference type="ARBA" id="ARBA00022801"/>
    </source>
</evidence>
<evidence type="ECO:0000256" key="4">
    <source>
        <dbReference type="ARBA" id="ARBA00021581"/>
    </source>
</evidence>
<dbReference type="EMBL" id="CP060286">
    <property type="protein sequence ID" value="QNK41090.1"/>
    <property type="molecule type" value="Genomic_DNA"/>
</dbReference>
<comment type="subcellular location">
    <subcellularLocation>
        <location evidence="1 17">Cell membrane</location>
        <topology evidence="1 17">Multi-pass membrane protein</topology>
    </subcellularLocation>
</comment>
<keyword evidence="7 17" id="KW-0378">Hydrolase</keyword>
<evidence type="ECO:0000256" key="2">
    <source>
        <dbReference type="ARBA" id="ARBA00010621"/>
    </source>
</evidence>
<keyword evidence="12 17" id="KW-0046">Antibiotic resistance</keyword>
<dbReference type="GO" id="GO:0008360">
    <property type="term" value="P:regulation of cell shape"/>
    <property type="evidence" value="ECO:0007669"/>
    <property type="project" value="UniProtKB-KW"/>
</dbReference>
<dbReference type="GO" id="GO:0009252">
    <property type="term" value="P:peptidoglycan biosynthetic process"/>
    <property type="evidence" value="ECO:0007669"/>
    <property type="project" value="UniProtKB-KW"/>
</dbReference>
<evidence type="ECO:0000256" key="8">
    <source>
        <dbReference type="ARBA" id="ARBA00022960"/>
    </source>
</evidence>
<dbReference type="KEGG" id="cfem:HCR03_01900"/>
<protein>
    <recommendedName>
        <fullName evidence="4 17">Undecaprenyl-diphosphatase</fullName>
        <ecNumber evidence="3 17">3.6.1.27</ecNumber>
    </recommendedName>
    <alternativeName>
        <fullName evidence="15 17">Bacitracin resistance protein</fullName>
    </alternativeName>
    <alternativeName>
        <fullName evidence="14 17">Undecaprenyl pyrophosphate phosphatase</fullName>
    </alternativeName>
</protein>
<evidence type="ECO:0000256" key="15">
    <source>
        <dbReference type="ARBA" id="ARBA00032932"/>
    </source>
</evidence>
<dbReference type="EC" id="3.6.1.27" evidence="3 17"/>
<dbReference type="Proteomes" id="UP000515909">
    <property type="component" value="Chromosome"/>
</dbReference>
<evidence type="ECO:0000256" key="14">
    <source>
        <dbReference type="ARBA" id="ARBA00032707"/>
    </source>
</evidence>
<keyword evidence="8 17" id="KW-0133">Cell shape</keyword>
<evidence type="ECO:0000256" key="17">
    <source>
        <dbReference type="HAMAP-Rule" id="MF_01006"/>
    </source>
</evidence>
<evidence type="ECO:0000256" key="1">
    <source>
        <dbReference type="ARBA" id="ARBA00004651"/>
    </source>
</evidence>
<evidence type="ECO:0000313" key="18">
    <source>
        <dbReference type="EMBL" id="QNK41090.1"/>
    </source>
</evidence>
<feature type="transmembrane region" description="Helical" evidence="17">
    <location>
        <begin position="247"/>
        <end position="270"/>
    </location>
</feature>
<gene>
    <name evidence="17" type="primary">uppP</name>
    <name evidence="18" type="ORF">HCR03_01900</name>
</gene>
<reference evidence="18 19" key="1">
    <citation type="submission" date="2020-08" db="EMBL/GenBank/DDBJ databases">
        <title>The isolate Caproiciproducens sp. 7D4C2 produces n-caproate at mildly acidic conditions from hexoses: genome and rBOX comparison with related strains and chain-elongating bacteria.</title>
        <authorList>
            <person name="Esquivel-Elizondo S."/>
            <person name="Bagci C."/>
            <person name="Temovska M."/>
            <person name="Jeon B.S."/>
            <person name="Bessarab I."/>
            <person name="Williams R.B.H."/>
            <person name="Huson D.H."/>
            <person name="Angenent L.T."/>
        </authorList>
    </citation>
    <scope>NUCLEOTIDE SEQUENCE [LARGE SCALE GENOMIC DNA]</scope>
    <source>
        <strain evidence="18 19">7D4C2</strain>
    </source>
</reference>
<proteinExistence type="inferred from homology"/>
<feature type="transmembrane region" description="Helical" evidence="17">
    <location>
        <begin position="279"/>
        <end position="299"/>
    </location>
</feature>
<keyword evidence="11 17" id="KW-0472">Membrane</keyword>
<dbReference type="HAMAP" id="MF_01006">
    <property type="entry name" value="Undec_diphosphatase"/>
    <property type="match status" value="1"/>
</dbReference>
<evidence type="ECO:0000256" key="6">
    <source>
        <dbReference type="ARBA" id="ARBA00022692"/>
    </source>
</evidence>
<dbReference type="GO" id="GO:0071555">
    <property type="term" value="P:cell wall organization"/>
    <property type="evidence" value="ECO:0007669"/>
    <property type="project" value="UniProtKB-KW"/>
</dbReference>
<evidence type="ECO:0000256" key="12">
    <source>
        <dbReference type="ARBA" id="ARBA00023251"/>
    </source>
</evidence>
<comment type="similarity">
    <text evidence="2 17">Belongs to the UppP family.</text>
</comment>
<dbReference type="GO" id="GO:0050380">
    <property type="term" value="F:undecaprenyl-diphosphatase activity"/>
    <property type="evidence" value="ECO:0007669"/>
    <property type="project" value="UniProtKB-UniRule"/>
</dbReference>
<feature type="transmembrane region" description="Helical" evidence="17">
    <location>
        <begin position="131"/>
        <end position="151"/>
    </location>
</feature>
<comment type="miscellaneous">
    <text evidence="17">Bacitracin is thought to be involved in the inhibition of peptidoglycan synthesis by sequestering undecaprenyl diphosphate, thereby reducing the pool of lipid carrier available.</text>
</comment>
<dbReference type="Pfam" id="PF02673">
    <property type="entry name" value="BacA"/>
    <property type="match status" value="1"/>
</dbReference>
<feature type="transmembrane region" description="Helical" evidence="17">
    <location>
        <begin position="217"/>
        <end position="235"/>
    </location>
</feature>
<accession>A0A7G8TBU9</accession>
<evidence type="ECO:0000256" key="11">
    <source>
        <dbReference type="ARBA" id="ARBA00023136"/>
    </source>
</evidence>
<evidence type="ECO:0000256" key="3">
    <source>
        <dbReference type="ARBA" id="ARBA00012374"/>
    </source>
</evidence>
<keyword evidence="9 17" id="KW-0573">Peptidoglycan synthesis</keyword>
<dbReference type="InterPro" id="IPR003824">
    <property type="entry name" value="UppP"/>
</dbReference>
<dbReference type="AlphaFoldDB" id="A0A7G8TBU9"/>
<comment type="function">
    <text evidence="17">Catalyzes the dephosphorylation of undecaprenyl diphosphate (UPP). Confers resistance to bacitracin.</text>
</comment>